<feature type="domain" description="UspA" evidence="5">
    <location>
        <begin position="168"/>
        <end position="291"/>
    </location>
</feature>
<evidence type="ECO:0000259" key="5">
    <source>
        <dbReference type="Pfam" id="PF00582"/>
    </source>
</evidence>
<dbReference type="SUPFAM" id="SSF52402">
    <property type="entry name" value="Adenine nucleotide alpha hydrolases-like"/>
    <property type="match status" value="2"/>
</dbReference>
<dbReference type="Pfam" id="PF00582">
    <property type="entry name" value="Usp"/>
    <property type="match status" value="2"/>
</dbReference>
<feature type="domain" description="UspA" evidence="5">
    <location>
        <begin position="1"/>
        <end position="139"/>
    </location>
</feature>
<dbReference type="AlphaFoldDB" id="A0AA51RVM1"/>
<dbReference type="PRINTS" id="PR01438">
    <property type="entry name" value="UNVRSLSTRESS"/>
</dbReference>
<dbReference type="Gene3D" id="3.40.50.12370">
    <property type="match status" value="1"/>
</dbReference>
<keyword evidence="7" id="KW-1185">Reference proteome</keyword>
<dbReference type="InterPro" id="IPR006015">
    <property type="entry name" value="Universal_stress_UspA"/>
</dbReference>
<comment type="function">
    <text evidence="4">Required for resistance to DNA-damaging agents.</text>
</comment>
<evidence type="ECO:0000313" key="6">
    <source>
        <dbReference type="EMBL" id="WMS88395.1"/>
    </source>
</evidence>
<gene>
    <name evidence="6" type="ORF">Q9312_05640</name>
</gene>
<reference evidence="6 7" key="1">
    <citation type="submission" date="2023-08" db="EMBL/GenBank/DDBJ databases">
        <title>Pleionea litopenaei sp. nov., isolated from stomach of juvenile Litopenaeus vannamei.</title>
        <authorList>
            <person name="Rho A.M."/>
            <person name="Hwang C.Y."/>
        </authorList>
    </citation>
    <scope>NUCLEOTIDE SEQUENCE [LARGE SCALE GENOMIC DNA]</scope>
    <source>
        <strain evidence="6 7">HL-JVS1</strain>
    </source>
</reference>
<keyword evidence="3" id="KW-0963">Cytoplasm</keyword>
<dbReference type="PANTHER" id="PTHR47892">
    <property type="entry name" value="UNIVERSAL STRESS PROTEIN E"/>
    <property type="match status" value="1"/>
</dbReference>
<comment type="subcellular location">
    <subcellularLocation>
        <location evidence="1">Cytoplasm</location>
    </subcellularLocation>
</comment>
<dbReference type="Proteomes" id="UP001239782">
    <property type="component" value="Chromosome"/>
</dbReference>
<name>A0AA51RVM1_9GAMM</name>
<organism evidence="6 7">
    <name type="scientific">Pleionea litopenaei</name>
    <dbReference type="NCBI Taxonomy" id="3070815"/>
    <lineage>
        <taxon>Bacteria</taxon>
        <taxon>Pseudomonadati</taxon>
        <taxon>Pseudomonadota</taxon>
        <taxon>Gammaproteobacteria</taxon>
        <taxon>Oceanospirillales</taxon>
        <taxon>Pleioneaceae</taxon>
        <taxon>Pleionea</taxon>
    </lineage>
</organism>
<evidence type="ECO:0000256" key="2">
    <source>
        <dbReference type="ARBA" id="ARBA00008791"/>
    </source>
</evidence>
<dbReference type="RefSeq" id="WP_309203609.1">
    <property type="nucleotide sequence ID" value="NZ_CP133548.1"/>
</dbReference>
<evidence type="ECO:0000256" key="3">
    <source>
        <dbReference type="ARBA" id="ARBA00022490"/>
    </source>
</evidence>
<dbReference type="InterPro" id="IPR006016">
    <property type="entry name" value="UspA"/>
</dbReference>
<dbReference type="PANTHER" id="PTHR47892:SF1">
    <property type="entry name" value="UNIVERSAL STRESS PROTEIN E"/>
    <property type="match status" value="1"/>
</dbReference>
<proteinExistence type="inferred from homology"/>
<sequence>MKKILVVAEKDSKNLIALHRALALAKETNVEIDLVGFVHAPGVDSSDILSEQEKQKVRQTMIDEKKTWLKEKLKSIKLANTQLHWEVLWEKSVHLWVIDRCKQKPYDLVIKTGHRSETLMYTPTDWHLIRQCSAPVMIVSSKKWQKKQCIMASVDLVTDTPSKIKLNKQVIRQAQKLSEITGQDVVYVYCVVIPRILSDLEVLDDKKIVQKAKQKALHHLSSDYKKFDIDVDQVRMIRGSVDKAVNRAARKEGADIVVMGTMGRKGIKGKFIGNTAEAVLHNLETDVLTVKI</sequence>
<evidence type="ECO:0000256" key="1">
    <source>
        <dbReference type="ARBA" id="ARBA00004496"/>
    </source>
</evidence>
<dbReference type="KEGG" id="plei:Q9312_05640"/>
<comment type="similarity">
    <text evidence="2">Belongs to the universal stress protein A family.</text>
</comment>
<protein>
    <submittedName>
        <fullName evidence="6">Universal stress protein</fullName>
    </submittedName>
</protein>
<dbReference type="GO" id="GO:0005737">
    <property type="term" value="C:cytoplasm"/>
    <property type="evidence" value="ECO:0007669"/>
    <property type="project" value="UniProtKB-SubCell"/>
</dbReference>
<dbReference type="EMBL" id="CP133548">
    <property type="protein sequence ID" value="WMS88395.1"/>
    <property type="molecule type" value="Genomic_DNA"/>
</dbReference>
<evidence type="ECO:0000256" key="4">
    <source>
        <dbReference type="ARBA" id="ARBA00037131"/>
    </source>
</evidence>
<evidence type="ECO:0000313" key="7">
    <source>
        <dbReference type="Proteomes" id="UP001239782"/>
    </source>
</evidence>
<accession>A0AA51RVM1</accession>